<keyword evidence="5 9" id="KW-0808">Transferase</keyword>
<evidence type="ECO:0000256" key="1">
    <source>
        <dbReference type="ARBA" id="ARBA00007587"/>
    </source>
</evidence>
<comment type="similarity">
    <text evidence="1 9 11">Belongs to the thymidine kinase family.</text>
</comment>
<evidence type="ECO:0000256" key="3">
    <source>
        <dbReference type="ARBA" id="ARBA00022490"/>
    </source>
</evidence>
<dbReference type="GO" id="GO:0071897">
    <property type="term" value="P:DNA biosynthetic process"/>
    <property type="evidence" value="ECO:0007669"/>
    <property type="project" value="UniProtKB-KW"/>
</dbReference>
<keyword evidence="8 9" id="KW-0067">ATP-binding</keyword>
<dbReference type="SUPFAM" id="SSF57716">
    <property type="entry name" value="Glucocorticoid receptor-like (DNA-binding domain)"/>
    <property type="match status" value="1"/>
</dbReference>
<evidence type="ECO:0000313" key="13">
    <source>
        <dbReference type="Proteomes" id="UP000008895"/>
    </source>
</evidence>
<dbReference type="GO" id="GO:0004797">
    <property type="term" value="F:thymidine kinase activity"/>
    <property type="evidence" value="ECO:0007669"/>
    <property type="project" value="UniProtKB-UniRule"/>
</dbReference>
<dbReference type="EC" id="2.7.1.21" evidence="2 9"/>
<dbReference type="PANTHER" id="PTHR11441">
    <property type="entry name" value="THYMIDINE KINASE"/>
    <property type="match status" value="1"/>
</dbReference>
<dbReference type="Proteomes" id="UP000008895">
    <property type="component" value="Chromosome"/>
</dbReference>
<dbReference type="InterPro" id="IPR001267">
    <property type="entry name" value="Thymidine_kinase"/>
</dbReference>
<dbReference type="Pfam" id="PF00265">
    <property type="entry name" value="TK"/>
    <property type="match status" value="1"/>
</dbReference>
<keyword evidence="7 9" id="KW-0418">Kinase</keyword>
<dbReference type="GO" id="GO:0046104">
    <property type="term" value="P:thymidine metabolic process"/>
    <property type="evidence" value="ECO:0007669"/>
    <property type="project" value="TreeGrafter"/>
</dbReference>
<comment type="catalytic activity">
    <reaction evidence="9 10">
        <text>thymidine + ATP = dTMP + ADP + H(+)</text>
        <dbReference type="Rhea" id="RHEA:19129"/>
        <dbReference type="ChEBI" id="CHEBI:15378"/>
        <dbReference type="ChEBI" id="CHEBI:17748"/>
        <dbReference type="ChEBI" id="CHEBI:30616"/>
        <dbReference type="ChEBI" id="CHEBI:63528"/>
        <dbReference type="ChEBI" id="CHEBI:456216"/>
        <dbReference type="EC" id="2.7.1.21"/>
    </reaction>
</comment>
<dbReference type="PANTHER" id="PTHR11441:SF0">
    <property type="entry name" value="THYMIDINE KINASE, CYTOSOLIC"/>
    <property type="match status" value="1"/>
</dbReference>
<reference evidence="12 13" key="1">
    <citation type="journal article" date="2011" name="J. Bacteriol.">
        <title>Complete genome sequence of the dog commensal and human pathogen Capnocytophaga canimorsus strain 5.</title>
        <authorList>
            <person name="Manfredi P."/>
            <person name="Pagni M."/>
            <person name="Cornelis G.R."/>
        </authorList>
    </citation>
    <scope>NUCLEOTIDE SEQUENCE [LARGE SCALE GENOMIC DNA]</scope>
    <source>
        <strain evidence="13">5</strain>
    </source>
</reference>
<dbReference type="HOGENOM" id="CLU_064400_3_0_10"/>
<dbReference type="HAMAP" id="MF_00124">
    <property type="entry name" value="Thymidine_kinase"/>
    <property type="match status" value="1"/>
</dbReference>
<dbReference type="NCBIfam" id="NF003296">
    <property type="entry name" value="PRK04296.1-1"/>
    <property type="match status" value="1"/>
</dbReference>
<keyword evidence="6 9" id="KW-0547">Nucleotide-binding</keyword>
<keyword evidence="13" id="KW-1185">Reference proteome</keyword>
<organism evidence="12 13">
    <name type="scientific">Capnocytophaga canimorsus (strain 5)</name>
    <dbReference type="NCBI Taxonomy" id="860228"/>
    <lineage>
        <taxon>Bacteria</taxon>
        <taxon>Pseudomonadati</taxon>
        <taxon>Bacteroidota</taxon>
        <taxon>Flavobacteriia</taxon>
        <taxon>Flavobacteriales</taxon>
        <taxon>Flavobacteriaceae</taxon>
        <taxon>Capnocytophaga</taxon>
    </lineage>
</organism>
<accession>F9YU51</accession>
<evidence type="ECO:0000256" key="6">
    <source>
        <dbReference type="ARBA" id="ARBA00022741"/>
    </source>
</evidence>
<feature type="binding site" evidence="9">
    <location>
        <begin position="66"/>
        <end position="73"/>
    </location>
    <ligand>
        <name>ATP</name>
        <dbReference type="ChEBI" id="CHEBI:30616"/>
    </ligand>
</feature>
<comment type="caution">
    <text evidence="9">Lacks conserved residue(s) required for the propagation of feature annotation.</text>
</comment>
<dbReference type="SUPFAM" id="SSF52540">
    <property type="entry name" value="P-loop containing nucleoside triphosphate hydrolases"/>
    <property type="match status" value="1"/>
</dbReference>
<dbReference type="Gene3D" id="3.40.50.300">
    <property type="entry name" value="P-loop containing nucleotide triphosphate hydrolases"/>
    <property type="match status" value="1"/>
</dbReference>
<gene>
    <name evidence="9" type="primary">tdk</name>
    <name evidence="12" type="ordered locus">Ccan_20530</name>
</gene>
<dbReference type="eggNOG" id="COG1435">
    <property type="taxonomic scope" value="Bacteria"/>
</dbReference>
<keyword evidence="3 9" id="KW-0963">Cytoplasm</keyword>
<dbReference type="FunFam" id="3.40.50.300:FF:000384">
    <property type="entry name" value="Thymidine kinase"/>
    <property type="match status" value="1"/>
</dbReference>
<feature type="active site" description="Proton acceptor" evidence="9">
    <location>
        <position position="139"/>
    </location>
</feature>
<evidence type="ECO:0000256" key="8">
    <source>
        <dbReference type="ARBA" id="ARBA00022840"/>
    </source>
</evidence>
<dbReference type="KEGG" id="ccm:Ccan_20530"/>
<dbReference type="GO" id="GO:0005829">
    <property type="term" value="C:cytosol"/>
    <property type="evidence" value="ECO:0007669"/>
    <property type="project" value="TreeGrafter"/>
</dbReference>
<evidence type="ECO:0000313" key="12">
    <source>
        <dbReference type="EMBL" id="AEK24169.1"/>
    </source>
</evidence>
<proteinExistence type="inferred from homology"/>
<evidence type="ECO:0000256" key="10">
    <source>
        <dbReference type="RuleBase" id="RU000544"/>
    </source>
</evidence>
<dbReference type="EMBL" id="CP002113">
    <property type="protein sequence ID" value="AEK24169.1"/>
    <property type="molecule type" value="Genomic_DNA"/>
</dbReference>
<evidence type="ECO:0000256" key="11">
    <source>
        <dbReference type="RuleBase" id="RU004165"/>
    </source>
</evidence>
<dbReference type="STRING" id="860228.Ccan_20530"/>
<sequence>MISKVFTNYIKNNKSLIYNTILSLLVKNPSEIQKNTYFCEQYNSIMFLENTTNYSEKFGWIEVICGSMFSGKTEELIRRLRRAQFAKQKVEIFKPAFDTRYDDVMVVSHNANEIRSTPVPAAANIMLLADGCDVIGIDEAQFFDDEIVTVCNDLANRGMRVIVAGLDMDFKGKPFGPMPALMATAEYVTKVHAVCTRTGNLANFSYRKSANENVFLLGEQEAYEPLSRAAYFKAMKEKK</sequence>
<name>F9YU51_CAPCC</name>
<evidence type="ECO:0000256" key="2">
    <source>
        <dbReference type="ARBA" id="ARBA00012118"/>
    </source>
</evidence>
<dbReference type="Gene3D" id="3.30.60.20">
    <property type="match status" value="1"/>
</dbReference>
<dbReference type="AlphaFoldDB" id="F9YU51"/>
<keyword evidence="4 9" id="KW-0237">DNA synthesis</keyword>
<evidence type="ECO:0000256" key="4">
    <source>
        <dbReference type="ARBA" id="ARBA00022634"/>
    </source>
</evidence>
<comment type="subcellular location">
    <subcellularLocation>
        <location evidence="9">Cytoplasm</location>
    </subcellularLocation>
</comment>
<evidence type="ECO:0000256" key="5">
    <source>
        <dbReference type="ARBA" id="ARBA00022679"/>
    </source>
</evidence>
<feature type="binding site" evidence="9">
    <location>
        <begin position="138"/>
        <end position="141"/>
    </location>
    <ligand>
        <name>ATP</name>
        <dbReference type="ChEBI" id="CHEBI:30616"/>
    </ligand>
</feature>
<dbReference type="GO" id="GO:0005524">
    <property type="term" value="F:ATP binding"/>
    <property type="evidence" value="ECO:0007669"/>
    <property type="project" value="UniProtKB-UniRule"/>
</dbReference>
<evidence type="ECO:0000256" key="9">
    <source>
        <dbReference type="HAMAP-Rule" id="MF_00124"/>
    </source>
</evidence>
<comment type="subunit">
    <text evidence="9">Homotetramer.</text>
</comment>
<evidence type="ECO:0000256" key="7">
    <source>
        <dbReference type="ARBA" id="ARBA00022777"/>
    </source>
</evidence>
<dbReference type="InterPro" id="IPR027417">
    <property type="entry name" value="P-loop_NTPase"/>
</dbReference>
<protein>
    <recommendedName>
        <fullName evidence="2 9">Thymidine kinase</fullName>
        <ecNumber evidence="2 9">2.7.1.21</ecNumber>
    </recommendedName>
</protein>